<evidence type="ECO:0000256" key="1">
    <source>
        <dbReference type="ARBA" id="ARBA00000189"/>
    </source>
</evidence>
<dbReference type="PANTHER" id="PTHR31235">
    <property type="entry name" value="PEROXIDASE 25-RELATED"/>
    <property type="match status" value="1"/>
</dbReference>
<evidence type="ECO:0000256" key="7">
    <source>
        <dbReference type="PIRSR" id="PIRSR600823-3"/>
    </source>
</evidence>
<keyword evidence="3" id="KW-0349">Heme</keyword>
<comment type="cofactor">
    <cofactor evidence="7">
        <name>Ca(2+)</name>
        <dbReference type="ChEBI" id="CHEBI:29108"/>
    </cofactor>
    <text evidence="7">Binds 2 calcium ions per subunit.</text>
</comment>
<accession>A0A822Z6W5</accession>
<dbReference type="Pfam" id="PF00141">
    <property type="entry name" value="peroxidase"/>
    <property type="match status" value="1"/>
</dbReference>
<reference evidence="11 12" key="1">
    <citation type="journal article" date="2020" name="Mol. Biol. Evol.">
        <title>Distinct Expression and Methylation Patterns for Genes with Different Fates following a Single Whole-Genome Duplication in Flowering Plants.</title>
        <authorList>
            <person name="Shi T."/>
            <person name="Rahmani R.S."/>
            <person name="Gugger P.F."/>
            <person name="Wang M."/>
            <person name="Li H."/>
            <person name="Zhang Y."/>
            <person name="Li Z."/>
            <person name="Wang Q."/>
            <person name="Van de Peer Y."/>
            <person name="Marchal K."/>
            <person name="Chen J."/>
        </authorList>
    </citation>
    <scope>NUCLEOTIDE SEQUENCE [LARGE SCALE GENOMIC DNA]</scope>
    <source>
        <tissue evidence="11">Leaf</tissue>
    </source>
</reference>
<dbReference type="EMBL" id="DUZY01000005">
    <property type="protein sequence ID" value="DAD40587.1"/>
    <property type="molecule type" value="Genomic_DNA"/>
</dbReference>
<feature type="chain" id="PRO_5032727718" description="Plant heme peroxidase family profile domain-containing protein" evidence="9">
    <location>
        <begin position="19"/>
        <end position="174"/>
    </location>
</feature>
<keyword evidence="9" id="KW-0732">Signal</keyword>
<comment type="caution">
    <text evidence="11">The sequence shown here is derived from an EMBL/GenBank/DDBJ whole genome shotgun (WGS) entry which is preliminary data.</text>
</comment>
<sequence length="174" mass="19344">MVTFASLVLFVIPKPIISKLTNPLSVFVDESAFYAPIGNSRAPSSNVICTLLFSTDQRVEAQWTQLRYRDETVANLLATYSNTNVTPTSLATKNLKATDVVTLCDGHTIGIGHYTSFTDRLYPSQDSTMDKFFANQLKLTCPTTMTDLGIQISNVFDNNYYVDLMKQQGLFSSD</sequence>
<evidence type="ECO:0000256" key="9">
    <source>
        <dbReference type="SAM" id="SignalP"/>
    </source>
</evidence>
<keyword evidence="5" id="KW-0560">Oxidoreductase</keyword>
<dbReference type="Gene3D" id="1.10.420.10">
    <property type="entry name" value="Peroxidase, domain 2"/>
    <property type="match status" value="1"/>
</dbReference>
<dbReference type="InterPro" id="IPR010255">
    <property type="entry name" value="Haem_peroxidase_sf"/>
</dbReference>
<dbReference type="GO" id="GO:0046872">
    <property type="term" value="F:metal ion binding"/>
    <property type="evidence" value="ECO:0007669"/>
    <property type="project" value="UniProtKB-KW"/>
</dbReference>
<evidence type="ECO:0000313" key="12">
    <source>
        <dbReference type="Proteomes" id="UP000607653"/>
    </source>
</evidence>
<proteinExistence type="inferred from homology"/>
<name>A0A822Z6W5_NELNU</name>
<feature type="domain" description="Plant heme peroxidase family profile" evidence="10">
    <location>
        <begin position="1"/>
        <end position="174"/>
    </location>
</feature>
<dbReference type="InterPro" id="IPR002016">
    <property type="entry name" value="Haem_peroxidase"/>
</dbReference>
<dbReference type="GO" id="GO:0006979">
    <property type="term" value="P:response to oxidative stress"/>
    <property type="evidence" value="ECO:0007669"/>
    <property type="project" value="InterPro"/>
</dbReference>
<dbReference type="AlphaFoldDB" id="A0A822Z6W5"/>
<feature type="binding site" evidence="7">
    <location>
        <position position="157"/>
    </location>
    <ligand>
        <name>Ca(2+)</name>
        <dbReference type="ChEBI" id="CHEBI:29108"/>
        <label>2</label>
    </ligand>
</feature>
<dbReference type="GO" id="GO:0020037">
    <property type="term" value="F:heme binding"/>
    <property type="evidence" value="ECO:0007669"/>
    <property type="project" value="InterPro"/>
</dbReference>
<comment type="catalytic activity">
    <reaction evidence="1">
        <text>2 a phenolic donor + H2O2 = 2 a phenolic radical donor + 2 H2O</text>
        <dbReference type="Rhea" id="RHEA:56136"/>
        <dbReference type="ChEBI" id="CHEBI:15377"/>
        <dbReference type="ChEBI" id="CHEBI:16240"/>
        <dbReference type="ChEBI" id="CHEBI:139520"/>
        <dbReference type="ChEBI" id="CHEBI:139521"/>
        <dbReference type="EC" id="1.11.1.7"/>
    </reaction>
</comment>
<dbReference type="PROSITE" id="PS50873">
    <property type="entry name" value="PEROXIDASE_4"/>
    <property type="match status" value="1"/>
</dbReference>
<protein>
    <recommendedName>
        <fullName evidence="10">Plant heme peroxidase family profile domain-containing protein</fullName>
    </recommendedName>
</protein>
<comment type="cofactor">
    <cofactor evidence="7">
        <name>heme b</name>
        <dbReference type="ChEBI" id="CHEBI:60344"/>
    </cofactor>
    <text evidence="7">Binds 1 heme b (iron(II)-protoporphyrin IX) group per subunit.</text>
</comment>
<dbReference type="InterPro" id="IPR000823">
    <property type="entry name" value="Peroxidase_pln"/>
</dbReference>
<feature type="binding site" evidence="7">
    <location>
        <position position="108"/>
    </location>
    <ligand>
        <name>Ca(2+)</name>
        <dbReference type="ChEBI" id="CHEBI:29108"/>
        <label>2</label>
    </ligand>
</feature>
<evidence type="ECO:0000256" key="3">
    <source>
        <dbReference type="ARBA" id="ARBA00022617"/>
    </source>
</evidence>
<organism evidence="11 12">
    <name type="scientific">Nelumbo nucifera</name>
    <name type="common">Sacred lotus</name>
    <dbReference type="NCBI Taxonomy" id="4432"/>
    <lineage>
        <taxon>Eukaryota</taxon>
        <taxon>Viridiplantae</taxon>
        <taxon>Streptophyta</taxon>
        <taxon>Embryophyta</taxon>
        <taxon>Tracheophyta</taxon>
        <taxon>Spermatophyta</taxon>
        <taxon>Magnoliopsida</taxon>
        <taxon>Proteales</taxon>
        <taxon>Nelumbonaceae</taxon>
        <taxon>Nelumbo</taxon>
    </lineage>
</organism>
<keyword evidence="2" id="KW-0575">Peroxidase</keyword>
<feature type="signal peptide" evidence="9">
    <location>
        <begin position="1"/>
        <end position="18"/>
    </location>
</feature>
<evidence type="ECO:0000259" key="10">
    <source>
        <dbReference type="PROSITE" id="PS50873"/>
    </source>
</evidence>
<comment type="similarity">
    <text evidence="8">Belongs to the peroxidase family.</text>
</comment>
<dbReference type="Proteomes" id="UP000607653">
    <property type="component" value="Unassembled WGS sequence"/>
</dbReference>
<keyword evidence="6 7" id="KW-0408">Iron</keyword>
<keyword evidence="12" id="KW-1185">Reference proteome</keyword>
<feature type="binding site" description="axial binding residue" evidence="7">
    <location>
        <position position="107"/>
    </location>
    <ligand>
        <name>heme b</name>
        <dbReference type="ChEBI" id="CHEBI:60344"/>
    </ligand>
    <ligandPart>
        <name>Fe</name>
        <dbReference type="ChEBI" id="CHEBI:18248"/>
    </ligandPart>
</feature>
<evidence type="ECO:0000256" key="6">
    <source>
        <dbReference type="ARBA" id="ARBA00023004"/>
    </source>
</evidence>
<dbReference type="SUPFAM" id="SSF48113">
    <property type="entry name" value="Heme-dependent peroxidases"/>
    <property type="match status" value="1"/>
</dbReference>
<evidence type="ECO:0000256" key="2">
    <source>
        <dbReference type="ARBA" id="ARBA00022559"/>
    </source>
</evidence>
<evidence type="ECO:0000256" key="5">
    <source>
        <dbReference type="ARBA" id="ARBA00023002"/>
    </source>
</evidence>
<keyword evidence="4 7" id="KW-0479">Metal-binding</keyword>
<gene>
    <name evidence="11" type="ORF">HUJ06_014910</name>
</gene>
<dbReference type="GO" id="GO:0140825">
    <property type="term" value="F:lactoperoxidase activity"/>
    <property type="evidence" value="ECO:0007669"/>
    <property type="project" value="UniProtKB-EC"/>
</dbReference>
<dbReference type="PRINTS" id="PR00461">
    <property type="entry name" value="PLPEROXIDASE"/>
</dbReference>
<keyword evidence="7" id="KW-0106">Calcium</keyword>
<evidence type="ECO:0000313" key="11">
    <source>
        <dbReference type="EMBL" id="DAD40587.1"/>
    </source>
</evidence>
<evidence type="ECO:0000256" key="8">
    <source>
        <dbReference type="RuleBase" id="RU004241"/>
    </source>
</evidence>
<evidence type="ECO:0000256" key="4">
    <source>
        <dbReference type="ARBA" id="ARBA00022723"/>
    </source>
</evidence>